<comment type="caution">
    <text evidence="1">The sequence shown here is derived from an EMBL/GenBank/DDBJ whole genome shotgun (WGS) entry which is preliminary data.</text>
</comment>
<sequence length="281" mass="31471">MRFIDLEELKPKIRHLLPALEAAHAAVLAEADPVQRAALIAANRGHWVALRAEFSAYSHGKCWYVECKNPGTDDDIDHFRPKSGVKEDGTHPGYFWFAFDWKNLRLSCHRANRPRINPDGAGTGGKAGHFPLVNPAARAFTPAEGKGHEVPALLDPTDPQDVAMLTFQQNGEVALSPQFKGQTAAEAKLSASRLILHLDWPAFREARVVLYNQIERTVDRLVREAPNGDPNVPPTQAFYDAIRDLKNAMKSDQEYFAAARVYVESFKHIWWVREVVMKVAA</sequence>
<dbReference type="AlphaFoldDB" id="A0A972FJ75"/>
<dbReference type="Gene3D" id="1.10.30.50">
    <property type="match status" value="1"/>
</dbReference>
<name>A0A972FJ75_9RHOO</name>
<dbReference type="RefSeq" id="WP_168988054.1">
    <property type="nucleotide sequence ID" value="NZ_CAWPHM010000276.1"/>
</dbReference>
<dbReference type="InterPro" id="IPR003615">
    <property type="entry name" value="HNH_nuc"/>
</dbReference>
<protein>
    <recommendedName>
        <fullName evidence="3">TIGR02646 family protein</fullName>
    </recommendedName>
</protein>
<organism evidence="1 2">
    <name type="scientific">Azoarcus taiwanensis</name>
    <dbReference type="NCBI Taxonomy" id="666964"/>
    <lineage>
        <taxon>Bacteria</taxon>
        <taxon>Pseudomonadati</taxon>
        <taxon>Pseudomonadota</taxon>
        <taxon>Betaproteobacteria</taxon>
        <taxon>Rhodocyclales</taxon>
        <taxon>Zoogloeaceae</taxon>
        <taxon>Azoarcus</taxon>
    </lineage>
</organism>
<evidence type="ECO:0000313" key="2">
    <source>
        <dbReference type="Proteomes" id="UP000599523"/>
    </source>
</evidence>
<proteinExistence type="predicted"/>
<keyword evidence="2" id="KW-1185">Reference proteome</keyword>
<dbReference type="Proteomes" id="UP000599523">
    <property type="component" value="Unassembled WGS sequence"/>
</dbReference>
<gene>
    <name evidence="1" type="ORF">GPA21_09970</name>
</gene>
<evidence type="ECO:0000313" key="1">
    <source>
        <dbReference type="EMBL" id="NMG03301.1"/>
    </source>
</evidence>
<accession>A0A972FJ75</accession>
<dbReference type="CDD" id="cd00085">
    <property type="entry name" value="HNHc"/>
    <property type="match status" value="1"/>
</dbReference>
<dbReference type="EMBL" id="WTVM01000050">
    <property type="protein sequence ID" value="NMG03301.1"/>
    <property type="molecule type" value="Genomic_DNA"/>
</dbReference>
<reference evidence="1" key="1">
    <citation type="submission" date="2019-12" db="EMBL/GenBank/DDBJ databases">
        <title>Comparative genomics gives insights into the taxonomy of the Azoarcus-Aromatoleum group and reveals separate origins of nif in the plant-associated Azoarcus and non-plant-associated Aromatoleum sub-groups.</title>
        <authorList>
            <person name="Lafos M."/>
            <person name="Maluk M."/>
            <person name="Batista M."/>
            <person name="Junghare M."/>
            <person name="Carmona M."/>
            <person name="Faoro H."/>
            <person name="Cruz L.M."/>
            <person name="Battistoni F."/>
            <person name="De Souza E."/>
            <person name="Pedrosa F."/>
            <person name="Chen W.-M."/>
            <person name="Poole P.S."/>
            <person name="Dixon R.A."/>
            <person name="James E.K."/>
        </authorList>
    </citation>
    <scope>NUCLEOTIDE SEQUENCE</scope>
    <source>
        <strain evidence="1">NSC3</strain>
    </source>
</reference>
<evidence type="ECO:0008006" key="3">
    <source>
        <dbReference type="Google" id="ProtNLM"/>
    </source>
</evidence>